<organism evidence="2 3">
    <name type="scientific">Thermoanaerobacterium thermosaccharolyticum</name>
    <name type="common">Clostridium thermosaccharolyticum</name>
    <dbReference type="NCBI Taxonomy" id="1517"/>
    <lineage>
        <taxon>Bacteria</taxon>
        <taxon>Bacillati</taxon>
        <taxon>Bacillota</taxon>
        <taxon>Clostridia</taxon>
        <taxon>Thermoanaerobacterales</taxon>
        <taxon>Thermoanaerobacteraceae</taxon>
        <taxon>Thermoanaerobacterium</taxon>
    </lineage>
</organism>
<dbReference type="Proteomes" id="UP000214975">
    <property type="component" value="Chromosome"/>
</dbReference>
<gene>
    <name evidence="2" type="ORF">Thert_02448</name>
</gene>
<proteinExistence type="predicted"/>
<sequence length="327" mass="37353">MGKIVGIPKALLYYNFYPMWKTFFEELGAEVITSCNTCKKIVDDGVKSCVDETCLPVKIFVGHVIDLKEKGVDYIFIPRVVSIEKRRYLCSKFLGLPDLVKNLVTNLPEIIDMKIDYYRGDDTMKKEILRVGKKFVNDSKKIYDAYLKSIEMQKKFESVMRRGLSNTEAIKAIEENSVDVKLNGNLKIALLAHSYDIMDDYICMGIIDRLRNMGANVFTTCMLDRDKIELGASKLQKDLFWTYGRDILGAGKYFIENRDIDGVISVSAFGCGPDSLTDDLLERDYKRDGKIPYMSLTIDEHTGEAGITTRLEAFIDLLRWRKGEITI</sequence>
<dbReference type="PANTHER" id="PTHR32329">
    <property type="entry name" value="BIFUNCTIONAL PROTEIN [INCLUDES 2-HYDROXYACYL-COA DEHYDRATASE (N-TER) AND ITS ACTIVATOR DOMAIN (C_TERM)-RELATED"/>
    <property type="match status" value="1"/>
</dbReference>
<dbReference type="InterPro" id="IPR018709">
    <property type="entry name" value="CoA_activase_DUF2229"/>
</dbReference>
<feature type="domain" description="DUF2229" evidence="1">
    <location>
        <begin position="5"/>
        <end position="222"/>
    </location>
</feature>
<evidence type="ECO:0000313" key="3">
    <source>
        <dbReference type="Proteomes" id="UP000214975"/>
    </source>
</evidence>
<dbReference type="Gene3D" id="3.40.50.11900">
    <property type="match status" value="1"/>
</dbReference>
<reference evidence="2 3" key="1">
    <citation type="submission" date="2016-08" db="EMBL/GenBank/DDBJ databases">
        <title>A novel genetic cassette of butanologenic Thermoanaerobacterium thermosaccharolyticum that directly convert cellulose to butanol.</title>
        <authorList>
            <person name="Li T."/>
            <person name="He J."/>
        </authorList>
    </citation>
    <scope>NUCLEOTIDE SEQUENCE [LARGE SCALE GENOMIC DNA]</scope>
    <source>
        <strain evidence="2 3">TG57</strain>
    </source>
</reference>
<dbReference type="AlphaFoldDB" id="A0A223I0T6"/>
<dbReference type="RefSeq" id="WP_094397680.1">
    <property type="nucleotide sequence ID" value="NZ_CP016893.1"/>
</dbReference>
<dbReference type="PANTHER" id="PTHR32329:SF2">
    <property type="entry name" value="BIFUNCTIONAL PROTEIN [INCLUDES 2-HYDROXYACYL-COA DEHYDRATASE (N-TER) AND ITS ACTIVATOR DOMAIN (C_TERM)"/>
    <property type="match status" value="1"/>
</dbReference>
<dbReference type="Pfam" id="PF09989">
    <property type="entry name" value="DUF2229"/>
    <property type="match status" value="1"/>
</dbReference>
<evidence type="ECO:0000313" key="2">
    <source>
        <dbReference type="EMBL" id="AST58338.1"/>
    </source>
</evidence>
<protein>
    <recommendedName>
        <fullName evidence="1">DUF2229 domain-containing protein</fullName>
    </recommendedName>
</protein>
<evidence type="ECO:0000259" key="1">
    <source>
        <dbReference type="Pfam" id="PF09989"/>
    </source>
</evidence>
<accession>A0A223I0T6</accession>
<dbReference type="InterPro" id="IPR051805">
    <property type="entry name" value="Dehydratase_Activator_Redct"/>
</dbReference>
<dbReference type="EMBL" id="CP016893">
    <property type="protein sequence ID" value="AST58338.1"/>
    <property type="molecule type" value="Genomic_DNA"/>
</dbReference>
<name>A0A223I0T6_THETR</name>